<sequence>MCNTRRDPNKGKEKVNEELVVNFKTREIQNNENKRKAIVLVEPDVKTKNSKSSNHGDVGTVSPQITVVEIDYGSISNRATDGDDVNHENKETREEEESKIDLTLMI</sequence>
<evidence type="ECO:0000313" key="2">
    <source>
        <dbReference type="EMBL" id="GAU21495.1"/>
    </source>
</evidence>
<proteinExistence type="predicted"/>
<name>A0A2Z6MF56_TRISU</name>
<keyword evidence="3" id="KW-1185">Reference proteome</keyword>
<feature type="region of interest" description="Disordered" evidence="1">
    <location>
        <begin position="76"/>
        <end position="106"/>
    </location>
</feature>
<dbReference type="Proteomes" id="UP000242715">
    <property type="component" value="Unassembled WGS sequence"/>
</dbReference>
<protein>
    <submittedName>
        <fullName evidence="2">Uncharacterized protein</fullName>
    </submittedName>
</protein>
<evidence type="ECO:0000313" key="3">
    <source>
        <dbReference type="Proteomes" id="UP000242715"/>
    </source>
</evidence>
<feature type="compositionally biased region" description="Basic and acidic residues" evidence="1">
    <location>
        <begin position="80"/>
        <end position="93"/>
    </location>
</feature>
<dbReference type="OrthoDB" id="10420245at2759"/>
<accession>A0A2Z6MF56</accession>
<evidence type="ECO:0000256" key="1">
    <source>
        <dbReference type="SAM" id="MobiDB-lite"/>
    </source>
</evidence>
<dbReference type="AlphaFoldDB" id="A0A2Z6MF56"/>
<reference evidence="3" key="1">
    <citation type="journal article" date="2017" name="Front. Plant Sci.">
        <title>Climate Clever Clovers: New Paradigm to Reduce the Environmental Footprint of Ruminants by Breeding Low Methanogenic Forages Utilizing Haplotype Variation.</title>
        <authorList>
            <person name="Kaur P."/>
            <person name="Appels R."/>
            <person name="Bayer P.E."/>
            <person name="Keeble-Gagnere G."/>
            <person name="Wang J."/>
            <person name="Hirakawa H."/>
            <person name="Shirasawa K."/>
            <person name="Vercoe P."/>
            <person name="Stefanova K."/>
            <person name="Durmic Z."/>
            <person name="Nichols P."/>
            <person name="Revell C."/>
            <person name="Isobe S.N."/>
            <person name="Edwards D."/>
            <person name="Erskine W."/>
        </authorList>
    </citation>
    <scope>NUCLEOTIDE SEQUENCE [LARGE SCALE GENOMIC DNA]</scope>
    <source>
        <strain evidence="3">cv. Daliak</strain>
    </source>
</reference>
<dbReference type="EMBL" id="DF973231">
    <property type="protein sequence ID" value="GAU21495.1"/>
    <property type="molecule type" value="Genomic_DNA"/>
</dbReference>
<gene>
    <name evidence="2" type="ORF">TSUD_242190</name>
</gene>
<organism evidence="2 3">
    <name type="scientific">Trifolium subterraneum</name>
    <name type="common">Subterranean clover</name>
    <dbReference type="NCBI Taxonomy" id="3900"/>
    <lineage>
        <taxon>Eukaryota</taxon>
        <taxon>Viridiplantae</taxon>
        <taxon>Streptophyta</taxon>
        <taxon>Embryophyta</taxon>
        <taxon>Tracheophyta</taxon>
        <taxon>Spermatophyta</taxon>
        <taxon>Magnoliopsida</taxon>
        <taxon>eudicotyledons</taxon>
        <taxon>Gunneridae</taxon>
        <taxon>Pentapetalae</taxon>
        <taxon>rosids</taxon>
        <taxon>fabids</taxon>
        <taxon>Fabales</taxon>
        <taxon>Fabaceae</taxon>
        <taxon>Papilionoideae</taxon>
        <taxon>50 kb inversion clade</taxon>
        <taxon>NPAAA clade</taxon>
        <taxon>Hologalegina</taxon>
        <taxon>IRL clade</taxon>
        <taxon>Trifolieae</taxon>
        <taxon>Trifolium</taxon>
    </lineage>
</organism>